<feature type="compositionally biased region" description="Basic and acidic residues" evidence="1">
    <location>
        <begin position="214"/>
        <end position="272"/>
    </location>
</feature>
<accession>X1C1X1</accession>
<name>X1C1X1_9ZZZZ</name>
<evidence type="ECO:0000256" key="1">
    <source>
        <dbReference type="SAM" id="MobiDB-lite"/>
    </source>
</evidence>
<feature type="region of interest" description="Disordered" evidence="1">
    <location>
        <begin position="195"/>
        <end position="272"/>
    </location>
</feature>
<feature type="non-terminal residue" evidence="2">
    <location>
        <position position="1"/>
    </location>
</feature>
<dbReference type="EMBL" id="BART01028432">
    <property type="protein sequence ID" value="GAG90428.1"/>
    <property type="molecule type" value="Genomic_DNA"/>
</dbReference>
<feature type="non-terminal residue" evidence="2">
    <location>
        <position position="272"/>
    </location>
</feature>
<reference evidence="2" key="1">
    <citation type="journal article" date="2014" name="Front. Microbiol.">
        <title>High frequency of phylogenetically diverse reductive dehalogenase-homologous genes in deep subseafloor sedimentary metagenomes.</title>
        <authorList>
            <person name="Kawai M."/>
            <person name="Futagami T."/>
            <person name="Toyoda A."/>
            <person name="Takaki Y."/>
            <person name="Nishi S."/>
            <person name="Hori S."/>
            <person name="Arai W."/>
            <person name="Tsubouchi T."/>
            <person name="Morono Y."/>
            <person name="Uchiyama I."/>
            <person name="Ito T."/>
            <person name="Fujiyama A."/>
            <person name="Inagaki F."/>
            <person name="Takami H."/>
        </authorList>
    </citation>
    <scope>NUCLEOTIDE SEQUENCE</scope>
    <source>
        <strain evidence="2">Expedition CK06-06</strain>
    </source>
</reference>
<sequence length="272" mass="30824">GSKYHIKRIGLHFDTSDLPDACVISAATLTLYLYWDRVASTDWSITVVNGTDLANPSNTNDYGDLLDDVTSYGTVSTADGSNEGDPLAITINAAGLAQISKVGTTKFALRSSRDIGSDAPTDRELYVLFSRNEAEGAEYRPTLVITYALATFPSDAISRVSNLVHRYHRVRGEYTLEIALGEVISDFGIPTWMSKPVSAATPEDAEPEEEKATEEEAKEERTEEDRGRREDDRRLWEEADRLREEEEERRKAEEKKRREDDRRLWDEKERLR</sequence>
<dbReference type="AlphaFoldDB" id="X1C1X1"/>
<feature type="compositionally biased region" description="Acidic residues" evidence="1">
    <location>
        <begin position="203"/>
        <end position="213"/>
    </location>
</feature>
<protein>
    <submittedName>
        <fullName evidence="2">Uncharacterized protein</fullName>
    </submittedName>
</protein>
<organism evidence="2">
    <name type="scientific">marine sediment metagenome</name>
    <dbReference type="NCBI Taxonomy" id="412755"/>
    <lineage>
        <taxon>unclassified sequences</taxon>
        <taxon>metagenomes</taxon>
        <taxon>ecological metagenomes</taxon>
    </lineage>
</organism>
<proteinExistence type="predicted"/>
<comment type="caution">
    <text evidence="2">The sequence shown here is derived from an EMBL/GenBank/DDBJ whole genome shotgun (WGS) entry which is preliminary data.</text>
</comment>
<evidence type="ECO:0000313" key="2">
    <source>
        <dbReference type="EMBL" id="GAG90428.1"/>
    </source>
</evidence>
<gene>
    <name evidence="2" type="ORF">S01H4_50130</name>
</gene>